<keyword evidence="2" id="KW-1185">Reference proteome</keyword>
<protein>
    <submittedName>
        <fullName evidence="1">Uncharacterized protein</fullName>
    </submittedName>
</protein>
<name>A0AAN8TKQ3_SOLBU</name>
<proteinExistence type="predicted"/>
<organism evidence="1 2">
    <name type="scientific">Solanum bulbocastanum</name>
    <name type="common">Wild potato</name>
    <dbReference type="NCBI Taxonomy" id="147425"/>
    <lineage>
        <taxon>Eukaryota</taxon>
        <taxon>Viridiplantae</taxon>
        <taxon>Streptophyta</taxon>
        <taxon>Embryophyta</taxon>
        <taxon>Tracheophyta</taxon>
        <taxon>Spermatophyta</taxon>
        <taxon>Magnoliopsida</taxon>
        <taxon>eudicotyledons</taxon>
        <taxon>Gunneridae</taxon>
        <taxon>Pentapetalae</taxon>
        <taxon>asterids</taxon>
        <taxon>lamiids</taxon>
        <taxon>Solanales</taxon>
        <taxon>Solanaceae</taxon>
        <taxon>Solanoideae</taxon>
        <taxon>Solaneae</taxon>
        <taxon>Solanum</taxon>
    </lineage>
</organism>
<reference evidence="1 2" key="1">
    <citation type="submission" date="2024-02" db="EMBL/GenBank/DDBJ databases">
        <title>de novo genome assembly of Solanum bulbocastanum strain 11H21.</title>
        <authorList>
            <person name="Hosaka A.J."/>
        </authorList>
    </citation>
    <scope>NUCLEOTIDE SEQUENCE [LARGE SCALE GENOMIC DNA]</scope>
    <source>
        <tissue evidence="1">Young leaves</tissue>
    </source>
</reference>
<accession>A0AAN8TKQ3</accession>
<sequence>MKKMKAKSSCIEYLIMMSDNLGSRGVILEFIWILIIKCV</sequence>
<evidence type="ECO:0000313" key="2">
    <source>
        <dbReference type="Proteomes" id="UP001371456"/>
    </source>
</evidence>
<dbReference type="Proteomes" id="UP001371456">
    <property type="component" value="Unassembled WGS sequence"/>
</dbReference>
<comment type="caution">
    <text evidence="1">The sequence shown here is derived from an EMBL/GenBank/DDBJ whole genome shotgun (WGS) entry which is preliminary data.</text>
</comment>
<dbReference type="EMBL" id="JBANQN010000006">
    <property type="protein sequence ID" value="KAK6787022.1"/>
    <property type="molecule type" value="Genomic_DNA"/>
</dbReference>
<evidence type="ECO:0000313" key="1">
    <source>
        <dbReference type="EMBL" id="KAK6787022.1"/>
    </source>
</evidence>
<dbReference type="AlphaFoldDB" id="A0AAN8TKQ3"/>
<gene>
    <name evidence="1" type="ORF">RDI58_015547</name>
</gene>